<evidence type="ECO:0000313" key="11">
    <source>
        <dbReference type="EMBL" id="HIX05537.1"/>
    </source>
</evidence>
<dbReference type="Gene3D" id="2.30.30.60">
    <property type="match status" value="1"/>
</dbReference>
<evidence type="ECO:0000259" key="8">
    <source>
        <dbReference type="Pfam" id="PF00924"/>
    </source>
</evidence>
<dbReference type="InterPro" id="IPR011066">
    <property type="entry name" value="MscS_channel_C_sf"/>
</dbReference>
<evidence type="ECO:0000259" key="10">
    <source>
        <dbReference type="Pfam" id="PF21088"/>
    </source>
</evidence>
<sequence>MLDVFTTYYAENPGSLVQLAICVGLFAACYLVSRVVRYKIAPWLIKKSEKRTKKVLFIFVRGFAKPLPVLVWSIGLYFALMALPLPPQYSAMLAPWFDKLLNINLIAMLAWGLVGASDIGPLMVQRVQGGLAIEMDPTVTNFINRLLKGVVITFGVLMVLEEVGVPVASLIASLGVVSLTLGLAAKDYATNFMGGVMVLFEKPFAIGDWIKTTVGEGEVEDIAFRSTRIRTLENAQLVIPNSVVVNEALTNYSRINKRLAKYTIGVTYSATRAQLETLMESIRAMLTAREDIWEDSVRVQFTGFGDSSLNILVQYYAKTGALADFLKIQEEVNLDLMGLMEQAGCEFAFPSVSIYREK</sequence>
<dbReference type="InterPro" id="IPR006685">
    <property type="entry name" value="MscS_channel_2nd"/>
</dbReference>
<keyword evidence="6 7" id="KW-0472">Membrane</keyword>
<feature type="domain" description="Mechanosensitive ion channel MscS C-terminal" evidence="9">
    <location>
        <begin position="261"/>
        <end position="346"/>
    </location>
</feature>
<gene>
    <name evidence="11" type="ORF">H9865_05460</name>
</gene>
<evidence type="ECO:0000313" key="12">
    <source>
        <dbReference type="Proteomes" id="UP000824193"/>
    </source>
</evidence>
<evidence type="ECO:0000256" key="5">
    <source>
        <dbReference type="ARBA" id="ARBA00022989"/>
    </source>
</evidence>
<keyword evidence="3" id="KW-1003">Cell membrane</keyword>
<dbReference type="GO" id="GO:0005886">
    <property type="term" value="C:plasma membrane"/>
    <property type="evidence" value="ECO:0007669"/>
    <property type="project" value="UniProtKB-SubCell"/>
</dbReference>
<keyword evidence="5 7" id="KW-1133">Transmembrane helix</keyword>
<evidence type="ECO:0000256" key="4">
    <source>
        <dbReference type="ARBA" id="ARBA00022692"/>
    </source>
</evidence>
<name>A0A9D1V3M6_9FIRM</name>
<keyword evidence="4 7" id="KW-0812">Transmembrane</keyword>
<feature type="domain" description="Mechanosensitive ion channel MscS" evidence="8">
    <location>
        <begin position="187"/>
        <end position="254"/>
    </location>
</feature>
<evidence type="ECO:0000259" key="9">
    <source>
        <dbReference type="Pfam" id="PF21082"/>
    </source>
</evidence>
<reference evidence="11" key="1">
    <citation type="journal article" date="2021" name="PeerJ">
        <title>Extensive microbial diversity within the chicken gut microbiome revealed by metagenomics and culture.</title>
        <authorList>
            <person name="Gilroy R."/>
            <person name="Ravi A."/>
            <person name="Getino M."/>
            <person name="Pursley I."/>
            <person name="Horton D.L."/>
            <person name="Alikhan N.F."/>
            <person name="Baker D."/>
            <person name="Gharbi K."/>
            <person name="Hall N."/>
            <person name="Watson M."/>
            <person name="Adriaenssens E.M."/>
            <person name="Foster-Nyarko E."/>
            <person name="Jarju S."/>
            <person name="Secka A."/>
            <person name="Antonio M."/>
            <person name="Oren A."/>
            <person name="Chaudhuri R.R."/>
            <person name="La Ragione R."/>
            <person name="Hildebrand F."/>
            <person name="Pallen M.J."/>
        </authorList>
    </citation>
    <scope>NUCLEOTIDE SEQUENCE</scope>
    <source>
        <strain evidence="11">2239</strain>
    </source>
</reference>
<accession>A0A9D1V3M6</accession>
<feature type="transmembrane region" description="Helical" evidence="7">
    <location>
        <begin position="100"/>
        <end position="121"/>
    </location>
</feature>
<feature type="transmembrane region" description="Helical" evidence="7">
    <location>
        <begin position="166"/>
        <end position="185"/>
    </location>
</feature>
<dbReference type="SUPFAM" id="SSF82861">
    <property type="entry name" value="Mechanosensitive channel protein MscS (YggB), transmembrane region"/>
    <property type="match status" value="1"/>
</dbReference>
<organism evidence="11 12">
    <name type="scientific">Candidatus Allofournierella pullicola</name>
    <dbReference type="NCBI Taxonomy" id="2838596"/>
    <lineage>
        <taxon>Bacteria</taxon>
        <taxon>Bacillati</taxon>
        <taxon>Bacillota</taxon>
        <taxon>Clostridia</taxon>
        <taxon>Eubacteriales</taxon>
        <taxon>Oscillospiraceae</taxon>
        <taxon>Allofournierella</taxon>
    </lineage>
</organism>
<dbReference type="GO" id="GO:0055085">
    <property type="term" value="P:transmembrane transport"/>
    <property type="evidence" value="ECO:0007669"/>
    <property type="project" value="InterPro"/>
</dbReference>
<proteinExistence type="inferred from homology"/>
<dbReference type="PANTHER" id="PTHR43634:SF2">
    <property type="entry name" value="LOW CONDUCTANCE MECHANOSENSITIVE CHANNEL YNAI"/>
    <property type="match status" value="1"/>
</dbReference>
<dbReference type="InterPro" id="IPR049142">
    <property type="entry name" value="MS_channel_1st"/>
</dbReference>
<dbReference type="InterPro" id="IPR049278">
    <property type="entry name" value="MS_channel_C"/>
</dbReference>
<dbReference type="InterPro" id="IPR011014">
    <property type="entry name" value="MscS_channel_TM-2"/>
</dbReference>
<dbReference type="Pfam" id="PF21082">
    <property type="entry name" value="MS_channel_3rd"/>
    <property type="match status" value="1"/>
</dbReference>
<feature type="transmembrane region" description="Helical" evidence="7">
    <location>
        <begin position="16"/>
        <end position="36"/>
    </location>
</feature>
<dbReference type="SUPFAM" id="SSF50182">
    <property type="entry name" value="Sm-like ribonucleoproteins"/>
    <property type="match status" value="1"/>
</dbReference>
<evidence type="ECO:0000256" key="1">
    <source>
        <dbReference type="ARBA" id="ARBA00004651"/>
    </source>
</evidence>
<comment type="similarity">
    <text evidence="2">Belongs to the MscS (TC 1.A.23) family.</text>
</comment>
<dbReference type="AlphaFoldDB" id="A0A9D1V3M6"/>
<feature type="transmembrane region" description="Helical" evidence="7">
    <location>
        <begin position="142"/>
        <end position="160"/>
    </location>
</feature>
<dbReference type="Pfam" id="PF00924">
    <property type="entry name" value="MS_channel_2nd"/>
    <property type="match status" value="1"/>
</dbReference>
<dbReference type="Pfam" id="PF21088">
    <property type="entry name" value="MS_channel_1st"/>
    <property type="match status" value="1"/>
</dbReference>
<reference evidence="11" key="2">
    <citation type="submission" date="2021-04" db="EMBL/GenBank/DDBJ databases">
        <authorList>
            <person name="Gilroy R."/>
        </authorList>
    </citation>
    <scope>NUCLEOTIDE SEQUENCE</scope>
    <source>
        <strain evidence="11">2239</strain>
    </source>
</reference>
<feature type="transmembrane region" description="Helical" evidence="7">
    <location>
        <begin position="56"/>
        <end position="80"/>
    </location>
</feature>
<comment type="caution">
    <text evidence="11">The sequence shown here is derived from an EMBL/GenBank/DDBJ whole genome shotgun (WGS) entry which is preliminary data.</text>
</comment>
<feature type="domain" description="Mechanosensitive ion channel transmembrane helices 2/3" evidence="10">
    <location>
        <begin position="147"/>
        <end position="186"/>
    </location>
</feature>
<dbReference type="Gene3D" id="1.10.287.1260">
    <property type="match status" value="1"/>
</dbReference>
<comment type="subcellular location">
    <subcellularLocation>
        <location evidence="1">Cell membrane</location>
        <topology evidence="1">Multi-pass membrane protein</topology>
    </subcellularLocation>
</comment>
<dbReference type="Proteomes" id="UP000824193">
    <property type="component" value="Unassembled WGS sequence"/>
</dbReference>
<dbReference type="EMBL" id="DXFW01000014">
    <property type="protein sequence ID" value="HIX05537.1"/>
    <property type="molecule type" value="Genomic_DNA"/>
</dbReference>
<dbReference type="PANTHER" id="PTHR43634">
    <property type="entry name" value="OW CONDUCTANCE MECHANOSENSITIVE CHANNEL"/>
    <property type="match status" value="1"/>
</dbReference>
<protein>
    <submittedName>
        <fullName evidence="11">Mechanosensitive ion channel family protein</fullName>
    </submittedName>
</protein>
<dbReference type="InterPro" id="IPR023408">
    <property type="entry name" value="MscS_beta-dom_sf"/>
</dbReference>
<dbReference type="InterPro" id="IPR010920">
    <property type="entry name" value="LSM_dom_sf"/>
</dbReference>
<evidence type="ECO:0000256" key="2">
    <source>
        <dbReference type="ARBA" id="ARBA00008017"/>
    </source>
</evidence>
<dbReference type="InterPro" id="IPR045042">
    <property type="entry name" value="YnaI-like"/>
</dbReference>
<evidence type="ECO:0000256" key="7">
    <source>
        <dbReference type="SAM" id="Phobius"/>
    </source>
</evidence>
<dbReference type="SUPFAM" id="SSF82689">
    <property type="entry name" value="Mechanosensitive channel protein MscS (YggB), C-terminal domain"/>
    <property type="match status" value="1"/>
</dbReference>
<dbReference type="Gene3D" id="3.30.70.100">
    <property type="match status" value="1"/>
</dbReference>
<evidence type="ECO:0000256" key="3">
    <source>
        <dbReference type="ARBA" id="ARBA00022475"/>
    </source>
</evidence>
<evidence type="ECO:0000256" key="6">
    <source>
        <dbReference type="ARBA" id="ARBA00023136"/>
    </source>
</evidence>